<dbReference type="InterPro" id="IPR001480">
    <property type="entry name" value="Bulb-type_lectin_dom"/>
</dbReference>
<dbReference type="Pfam" id="PF01453">
    <property type="entry name" value="B_lectin"/>
    <property type="match status" value="1"/>
</dbReference>
<dbReference type="InterPro" id="IPR000858">
    <property type="entry name" value="S_locus_glycoprot_dom"/>
</dbReference>
<reference evidence="4 5" key="1">
    <citation type="submission" date="2021-07" db="EMBL/GenBank/DDBJ databases">
        <title>The Aristolochia fimbriata genome: insights into angiosperm evolution, floral development and chemical biosynthesis.</title>
        <authorList>
            <person name="Jiao Y."/>
        </authorList>
    </citation>
    <scope>NUCLEOTIDE SEQUENCE [LARGE SCALE GENOMIC DNA]</scope>
    <source>
        <strain evidence="4">IBCAS-2021</strain>
        <tissue evidence="4">Leaf</tissue>
    </source>
</reference>
<dbReference type="SMART" id="SM00473">
    <property type="entry name" value="PAN_AP"/>
    <property type="match status" value="1"/>
</dbReference>
<evidence type="ECO:0000256" key="1">
    <source>
        <dbReference type="ARBA" id="ARBA00022729"/>
    </source>
</evidence>
<accession>A0AAV7EZU0</accession>
<keyword evidence="5" id="KW-1185">Reference proteome</keyword>
<dbReference type="SUPFAM" id="SSF51110">
    <property type="entry name" value="alpha-D-mannose-specific plant lectins"/>
    <property type="match status" value="1"/>
</dbReference>
<dbReference type="Pfam" id="PF08276">
    <property type="entry name" value="PAN_2"/>
    <property type="match status" value="1"/>
</dbReference>
<evidence type="ECO:0000259" key="3">
    <source>
        <dbReference type="PROSITE" id="PS50948"/>
    </source>
</evidence>
<gene>
    <name evidence="4" type="ORF">H6P81_005727</name>
</gene>
<dbReference type="CDD" id="cd01098">
    <property type="entry name" value="PAN_AP_plant"/>
    <property type="match status" value="1"/>
</dbReference>
<comment type="caution">
    <text evidence="4">The sequence shown here is derived from an EMBL/GenBank/DDBJ whole genome shotgun (WGS) entry which is preliminary data.</text>
</comment>
<dbReference type="AlphaFoldDB" id="A0AAV7EZU0"/>
<dbReference type="PANTHER" id="PTHR32444">
    <property type="entry name" value="BULB-TYPE LECTIN DOMAIN-CONTAINING PROTEIN"/>
    <property type="match status" value="1"/>
</dbReference>
<evidence type="ECO:0000256" key="2">
    <source>
        <dbReference type="ARBA" id="ARBA00023157"/>
    </source>
</evidence>
<dbReference type="GO" id="GO:0048544">
    <property type="term" value="P:recognition of pollen"/>
    <property type="evidence" value="ECO:0007669"/>
    <property type="project" value="InterPro"/>
</dbReference>
<evidence type="ECO:0000313" key="5">
    <source>
        <dbReference type="Proteomes" id="UP000825729"/>
    </source>
</evidence>
<proteinExistence type="predicted"/>
<dbReference type="PROSITE" id="PS50948">
    <property type="entry name" value="PAN"/>
    <property type="match status" value="1"/>
</dbReference>
<dbReference type="InterPro" id="IPR003609">
    <property type="entry name" value="Pan_app"/>
</dbReference>
<dbReference type="Pfam" id="PF00954">
    <property type="entry name" value="S_locus_glycop"/>
    <property type="match status" value="1"/>
</dbReference>
<protein>
    <recommendedName>
        <fullName evidence="3">Apple domain-containing protein</fullName>
    </recommendedName>
</protein>
<sequence>MVQERVTEARSHRLGRKQRHPYYGFFFGVYLLPERKPRHHRRRNQYNHLVNSTAILTDTGNLLLLSDTTRETVWQSFDHPGSAFIPNMKIGIDLTANRPRFLRSWKSPWDPSVGNFSLGISSVKPYQVLIWSNSEIYWRSGPWNSRIFLGVPGMNSNYLNGFSIAEEAGSINFIYAAFSDSESNQTLLSLNSTGILEQLDWDEEKREWFTSLSVPGSECDDFGKCGPSGVCDPTSSPPCSCLRGFEPKFREDWNRGNWFGGCVRSNPLSCATNGSASGTAKNKGDGFVKLEKMKPPDSIASLSFDGAEGCEGVCLRNCFCVAYAYDVGIGCMFWSGDLIDLQKFPVSGVDLYIRLPVSEIGHILSLSLLLNEKIGFALFFSLKTDANAK</sequence>
<name>A0AAV7EZU0_ARIFI</name>
<organism evidence="4 5">
    <name type="scientific">Aristolochia fimbriata</name>
    <name type="common">White veined hardy Dutchman's pipe vine</name>
    <dbReference type="NCBI Taxonomy" id="158543"/>
    <lineage>
        <taxon>Eukaryota</taxon>
        <taxon>Viridiplantae</taxon>
        <taxon>Streptophyta</taxon>
        <taxon>Embryophyta</taxon>
        <taxon>Tracheophyta</taxon>
        <taxon>Spermatophyta</taxon>
        <taxon>Magnoliopsida</taxon>
        <taxon>Magnoliidae</taxon>
        <taxon>Piperales</taxon>
        <taxon>Aristolochiaceae</taxon>
        <taxon>Aristolochia</taxon>
    </lineage>
</organism>
<dbReference type="PANTHER" id="PTHR32444:SF198">
    <property type="entry name" value="BULB-TYPE LECTIN DOMAIN-CONTAINING PROTEIN"/>
    <property type="match status" value="1"/>
</dbReference>
<dbReference type="InterPro" id="IPR036426">
    <property type="entry name" value="Bulb-type_lectin_dom_sf"/>
</dbReference>
<feature type="domain" description="Apple" evidence="3">
    <location>
        <begin position="270"/>
        <end position="356"/>
    </location>
</feature>
<keyword evidence="1" id="KW-0732">Signal</keyword>
<evidence type="ECO:0000313" key="4">
    <source>
        <dbReference type="EMBL" id="KAG9452823.1"/>
    </source>
</evidence>
<keyword evidence="2" id="KW-1015">Disulfide bond</keyword>
<dbReference type="EMBL" id="JAINDJ010000003">
    <property type="protein sequence ID" value="KAG9452823.1"/>
    <property type="molecule type" value="Genomic_DNA"/>
</dbReference>
<dbReference type="Proteomes" id="UP000825729">
    <property type="component" value="Unassembled WGS sequence"/>
</dbReference>